<evidence type="ECO:0000256" key="5">
    <source>
        <dbReference type="ARBA" id="ARBA00040228"/>
    </source>
</evidence>
<evidence type="ECO:0000313" key="11">
    <source>
        <dbReference type="Proteomes" id="UP000295169"/>
    </source>
</evidence>
<dbReference type="Pfam" id="PF06429">
    <property type="entry name" value="Flg_bbr_C"/>
    <property type="match status" value="1"/>
</dbReference>
<dbReference type="InterPro" id="IPR001444">
    <property type="entry name" value="Flag_bb_rod_N"/>
</dbReference>
<feature type="domain" description="Flagellar hook protein FlgE/F/G-like D1" evidence="9">
    <location>
        <begin position="81"/>
        <end position="145"/>
    </location>
</feature>
<keyword evidence="10" id="KW-0969">Cilium</keyword>
<evidence type="ECO:0000259" key="9">
    <source>
        <dbReference type="Pfam" id="PF22692"/>
    </source>
</evidence>
<keyword evidence="10" id="KW-0966">Cell projection</keyword>
<dbReference type="PANTHER" id="PTHR30435:SF18">
    <property type="entry name" value="FLAGELLAR BASAL-BODY ROD PROTEIN FLGF"/>
    <property type="match status" value="1"/>
</dbReference>
<dbReference type="NCBIfam" id="TIGR03506">
    <property type="entry name" value="FlgEFG_subfam"/>
    <property type="match status" value="1"/>
</dbReference>
<comment type="subcellular location">
    <subcellularLocation>
        <location evidence="1 6">Bacterial flagellum basal body</location>
    </subcellularLocation>
</comment>
<proteinExistence type="inferred from homology"/>
<evidence type="ECO:0000256" key="1">
    <source>
        <dbReference type="ARBA" id="ARBA00004117"/>
    </source>
</evidence>
<evidence type="ECO:0000256" key="6">
    <source>
        <dbReference type="RuleBase" id="RU362116"/>
    </source>
</evidence>
<comment type="subunit">
    <text evidence="4 6">The basal body constitutes a major portion of the flagellar organelle and consists of five rings (E,L,P,S, and M) mounted on a central rod. The rod consists of about 26 subunits of FlgG in the distal portion, and FlgB, FlgC and FlgF are thought to build up the proximal portion of the rod with about 6 subunits each.</text>
</comment>
<reference evidence="10 11" key="1">
    <citation type="submission" date="2019-03" db="EMBL/GenBank/DDBJ databases">
        <title>Genomic Encyclopedia of Type Strains, Phase IV (KMG-IV): sequencing the most valuable type-strain genomes for metagenomic binning, comparative biology and taxonomic classification.</title>
        <authorList>
            <person name="Goeker M."/>
        </authorList>
    </citation>
    <scope>NUCLEOTIDE SEQUENCE [LARGE SCALE GENOMIC DNA]</scope>
    <source>
        <strain evidence="10 11">DSM 2286</strain>
    </source>
</reference>
<comment type="similarity">
    <text evidence="2 6">Belongs to the flagella basal body rod proteins family.</text>
</comment>
<evidence type="ECO:0000256" key="2">
    <source>
        <dbReference type="ARBA" id="ARBA00009677"/>
    </source>
</evidence>
<dbReference type="Pfam" id="PF00460">
    <property type="entry name" value="Flg_bb_rod"/>
    <property type="match status" value="1"/>
</dbReference>
<evidence type="ECO:0000313" key="10">
    <source>
        <dbReference type="EMBL" id="TCL28083.1"/>
    </source>
</evidence>
<dbReference type="GO" id="GO:0030694">
    <property type="term" value="C:bacterial-type flagellum basal body, rod"/>
    <property type="evidence" value="ECO:0007669"/>
    <property type="project" value="UniProtKB-UniRule"/>
</dbReference>
<evidence type="ECO:0000256" key="4">
    <source>
        <dbReference type="ARBA" id="ARBA00038560"/>
    </source>
</evidence>
<dbReference type="Proteomes" id="UP000295169">
    <property type="component" value="Unassembled WGS sequence"/>
</dbReference>
<dbReference type="InterPro" id="IPR037925">
    <property type="entry name" value="FlgE/F/G-like"/>
</dbReference>
<comment type="caution">
    <text evidence="10">The sequence shown here is derived from an EMBL/GenBank/DDBJ whole genome shotgun (WGS) entry which is preliminary data.</text>
</comment>
<feature type="domain" description="Flagellar basal body rod protein N-terminal" evidence="7">
    <location>
        <begin position="7"/>
        <end position="35"/>
    </location>
</feature>
<dbReference type="InterPro" id="IPR053967">
    <property type="entry name" value="LlgE_F_G-like_D1"/>
</dbReference>
<gene>
    <name evidence="10" type="ORF">EV691_12338</name>
</gene>
<dbReference type="Pfam" id="PF22692">
    <property type="entry name" value="LlgE_F_G_D1"/>
    <property type="match status" value="1"/>
</dbReference>
<name>A0A4R1PHV7_9GAMM</name>
<dbReference type="InterPro" id="IPR020013">
    <property type="entry name" value="Flagellar_FlgE/F/G"/>
</dbReference>
<keyword evidence="10" id="KW-0282">Flagellum</keyword>
<dbReference type="EMBL" id="SMMU01000023">
    <property type="protein sequence ID" value="TCL28083.1"/>
    <property type="molecule type" value="Genomic_DNA"/>
</dbReference>
<dbReference type="GO" id="GO:0071978">
    <property type="term" value="P:bacterial-type flagellum-dependent swarming motility"/>
    <property type="evidence" value="ECO:0007669"/>
    <property type="project" value="TreeGrafter"/>
</dbReference>
<organism evidence="10 11">
    <name type="scientific">Azotobacter chroococcum</name>
    <dbReference type="NCBI Taxonomy" id="353"/>
    <lineage>
        <taxon>Bacteria</taxon>
        <taxon>Pseudomonadati</taxon>
        <taxon>Pseudomonadota</taxon>
        <taxon>Gammaproteobacteria</taxon>
        <taxon>Pseudomonadales</taxon>
        <taxon>Pseudomonadaceae</taxon>
        <taxon>Azotobacter</taxon>
    </lineage>
</organism>
<accession>A0A4R1PHV7</accession>
<dbReference type="AlphaFoldDB" id="A0A4R1PHV7"/>
<evidence type="ECO:0000256" key="3">
    <source>
        <dbReference type="ARBA" id="ARBA00023143"/>
    </source>
</evidence>
<protein>
    <recommendedName>
        <fullName evidence="5 6">Flagellar basal-body rod protein FlgF</fullName>
    </recommendedName>
</protein>
<feature type="domain" description="Flagellar basal-body/hook protein C-terminal" evidence="8">
    <location>
        <begin position="202"/>
        <end position="246"/>
    </location>
</feature>
<dbReference type="NCBIfam" id="NF009280">
    <property type="entry name" value="PRK12640.1"/>
    <property type="match status" value="1"/>
</dbReference>
<evidence type="ECO:0000259" key="7">
    <source>
        <dbReference type="Pfam" id="PF00460"/>
    </source>
</evidence>
<evidence type="ECO:0000259" key="8">
    <source>
        <dbReference type="Pfam" id="PF06429"/>
    </source>
</evidence>
<dbReference type="InterPro" id="IPR010930">
    <property type="entry name" value="Flg_bb/hook_C_dom"/>
</dbReference>
<sequence length="251" mass="25821">MDRMLFTAMSGAKQSLDQQAVVTHNLANAVTPGFRAQLMELQAVTVDGEGLPTRTSVRIATSGADLTQGPVTRTGRGLDVALDGDAWLAVQASDGNEAYTRRGDIQIDGNGMMTVAGHPVIGDGGPLMVPLGSEVTIGADGTVSVVEEGQDPDTSAAVGRLKLVSAGDARLERGEDGLFRAPPDGTGGSQPVAADDAARLVSGALEGSNVSATEAMVAMIDNARRYEMQMKAIDSADDNAQRANALLSLQG</sequence>
<dbReference type="PANTHER" id="PTHR30435">
    <property type="entry name" value="FLAGELLAR PROTEIN"/>
    <property type="match status" value="1"/>
</dbReference>
<keyword evidence="3 6" id="KW-0975">Bacterial flagellum</keyword>
<dbReference type="SUPFAM" id="SSF117143">
    <property type="entry name" value="Flagellar hook protein flgE"/>
    <property type="match status" value="1"/>
</dbReference>
<dbReference type="RefSeq" id="WP_131298512.1">
    <property type="nucleotide sequence ID" value="NZ_JBHLST010000037.1"/>
</dbReference>